<name>A0A345Y9K3_9NEIS</name>
<dbReference type="RefSeq" id="WP_115434532.1">
    <property type="nucleotide sequence ID" value="NZ_CP031337.1"/>
</dbReference>
<dbReference type="InterPro" id="IPR017830">
    <property type="entry name" value="SQase_HpnE"/>
</dbReference>
<dbReference type="PANTHER" id="PTHR42923:SF47">
    <property type="entry name" value="BLR3003 PROTEIN"/>
    <property type="match status" value="1"/>
</dbReference>
<sequence length="428" mass="46390">MTRPRIAIVGAGWAGLAAAVELVHSCDVTVFEAGRMPGGRARAVEVDGVTLDNGQHILIGAYRECLRMMRVVGVDPDEAFRRLPLQWLQADGVAMRCLPLPAPLHLAAGLLTAKGLTWRDKLALARALSKLKKENWRVDDKLTVAGWLETLGQPARLIDTFWRPLVLSGMNTPLERASMKTCAKMLRDSLGGSRQDGELLLPRVDLSSLFPTPALAWLSGQGATIRLGQRIERIDACQVGVSVDGEAFDAVVMAVAPYHAVRLTDEAPWHDAVKRWRFEPIYTVYLQFARAPRLPSAITGLAHGTAHWLFDKGALTGEKGWVAAVVSTAGDLAELSHDEVAARVLADMHKVDAGLGQALQSRVIAEKRATFAAEPGLARPDVRLGIQYAYLAGDWMHPDYPATLEGAVQSGVTAARALIDDLGVTDER</sequence>
<dbReference type="InterPro" id="IPR002937">
    <property type="entry name" value="Amino_oxidase"/>
</dbReference>
<dbReference type="OrthoDB" id="7849608at2"/>
<dbReference type="PANTHER" id="PTHR42923">
    <property type="entry name" value="PROTOPORPHYRINOGEN OXIDASE"/>
    <property type="match status" value="1"/>
</dbReference>
<dbReference type="Pfam" id="PF01593">
    <property type="entry name" value="Amino_oxidase"/>
    <property type="match status" value="1"/>
</dbReference>
<dbReference type="Proteomes" id="UP000254537">
    <property type="component" value="Chromosome"/>
</dbReference>
<evidence type="ECO:0000259" key="1">
    <source>
        <dbReference type="Pfam" id="PF01593"/>
    </source>
</evidence>
<accession>A0A345Y9K3</accession>
<organism evidence="2 3">
    <name type="scientific">Crenobacter cavernae</name>
    <dbReference type="NCBI Taxonomy" id="2290923"/>
    <lineage>
        <taxon>Bacteria</taxon>
        <taxon>Pseudomonadati</taxon>
        <taxon>Pseudomonadota</taxon>
        <taxon>Betaproteobacteria</taxon>
        <taxon>Neisseriales</taxon>
        <taxon>Neisseriaceae</taxon>
        <taxon>Crenobacter</taxon>
    </lineage>
</organism>
<dbReference type="GO" id="GO:0016491">
    <property type="term" value="F:oxidoreductase activity"/>
    <property type="evidence" value="ECO:0007669"/>
    <property type="project" value="InterPro"/>
</dbReference>
<protein>
    <submittedName>
        <fullName evidence="2">Phytoene desaturase</fullName>
    </submittedName>
</protein>
<dbReference type="Gene3D" id="3.50.50.60">
    <property type="entry name" value="FAD/NAD(P)-binding domain"/>
    <property type="match status" value="1"/>
</dbReference>
<gene>
    <name evidence="2" type="ORF">DWG20_14870</name>
</gene>
<dbReference type="NCBIfam" id="TIGR03467">
    <property type="entry name" value="HpnE"/>
    <property type="match status" value="1"/>
</dbReference>
<dbReference type="EMBL" id="CP031337">
    <property type="protein sequence ID" value="AXK40605.1"/>
    <property type="molecule type" value="Genomic_DNA"/>
</dbReference>
<dbReference type="InterPro" id="IPR036188">
    <property type="entry name" value="FAD/NAD-bd_sf"/>
</dbReference>
<reference evidence="2 3" key="1">
    <citation type="submission" date="2018-07" db="EMBL/GenBank/DDBJ databases">
        <title>Crenobacter cavernae sp. nov., isolated from a karst cave.</title>
        <authorList>
            <person name="Zhu H."/>
        </authorList>
    </citation>
    <scope>NUCLEOTIDE SEQUENCE [LARGE SCALE GENOMIC DNA]</scope>
    <source>
        <strain evidence="2 3">K1W11S-77</strain>
    </source>
</reference>
<feature type="domain" description="Amine oxidase" evidence="1">
    <location>
        <begin position="14"/>
        <end position="419"/>
    </location>
</feature>
<dbReference type="SUPFAM" id="SSF51905">
    <property type="entry name" value="FAD/NAD(P)-binding domain"/>
    <property type="match status" value="1"/>
</dbReference>
<proteinExistence type="predicted"/>
<evidence type="ECO:0000313" key="2">
    <source>
        <dbReference type="EMBL" id="AXK40605.1"/>
    </source>
</evidence>
<evidence type="ECO:0000313" key="3">
    <source>
        <dbReference type="Proteomes" id="UP000254537"/>
    </source>
</evidence>
<dbReference type="InterPro" id="IPR050464">
    <property type="entry name" value="Zeta_carotene_desat/Oxidored"/>
</dbReference>
<dbReference type="KEGG" id="ccah:DWG20_14870"/>
<dbReference type="AlphaFoldDB" id="A0A345Y9K3"/>